<dbReference type="Proteomes" id="UP000251960">
    <property type="component" value="Chromosome 1"/>
</dbReference>
<accession>A0A8J8XV33</accession>
<dbReference type="OrthoDB" id="671858at2759"/>
<dbReference type="OMA" id="PLRGHAC"/>
<protein>
    <submittedName>
        <fullName evidence="2">Uncharacterized protein</fullName>
    </submittedName>
</protein>
<dbReference type="HOGENOM" id="CLU_152209_0_0_1"/>
<organism evidence="2">
    <name type="scientific">Zea mays</name>
    <name type="common">Maize</name>
    <dbReference type="NCBI Taxonomy" id="4577"/>
    <lineage>
        <taxon>Eukaryota</taxon>
        <taxon>Viridiplantae</taxon>
        <taxon>Streptophyta</taxon>
        <taxon>Embryophyta</taxon>
        <taxon>Tracheophyta</taxon>
        <taxon>Spermatophyta</taxon>
        <taxon>Magnoliopsida</taxon>
        <taxon>Liliopsida</taxon>
        <taxon>Poales</taxon>
        <taxon>Poaceae</taxon>
        <taxon>PACMAD clade</taxon>
        <taxon>Panicoideae</taxon>
        <taxon>Andropogonodae</taxon>
        <taxon>Andropogoneae</taxon>
        <taxon>Tripsacinae</taxon>
        <taxon>Zea</taxon>
    </lineage>
</organism>
<dbReference type="EMBL" id="NCVQ01000001">
    <property type="protein sequence ID" value="PWZ54743.1"/>
    <property type="molecule type" value="Genomic_DNA"/>
</dbReference>
<reference evidence="2" key="1">
    <citation type="journal article" date="2018" name="Nat. Genet.">
        <title>Extensive intraspecific gene order and gene structural variations between Mo17 and other maize genomes.</title>
        <authorList>
            <person name="Sun S."/>
            <person name="Zhou Y."/>
            <person name="Chen J."/>
            <person name="Shi J."/>
            <person name="Zhao H."/>
            <person name="Zhao H."/>
            <person name="Song W."/>
            <person name="Zhang M."/>
            <person name="Cui Y."/>
            <person name="Dong X."/>
            <person name="Liu H."/>
            <person name="Ma X."/>
            <person name="Jiao Y."/>
            <person name="Wang B."/>
            <person name="Wei X."/>
            <person name="Stein J.C."/>
            <person name="Glaubitz J.C."/>
            <person name="Lu F."/>
            <person name="Yu G."/>
            <person name="Liang C."/>
            <person name="Fengler K."/>
            <person name="Li B."/>
            <person name="Rafalski A."/>
            <person name="Schnable P.S."/>
            <person name="Ware D.H."/>
            <person name="Buckler E.S."/>
            <person name="Lai J."/>
        </authorList>
    </citation>
    <scope>NUCLEOTIDE SEQUENCE [LARGE SCALE GENOMIC DNA]</scope>
    <source>
        <tissue evidence="2">Seedling</tissue>
    </source>
</reference>
<sequence length="151" mass="16166">MRRHGASEASPSIIHTSSIALLQERFRNLQKVKEMREGRELQRVHAADTTTTTTNRTASSPSSSSSLSSALSLGLQQAANANDHPRWFLHPDLIRPSRPLRGHACHGLGATGGGVVVQTTSPPPLPPSSSWGGAQNSGYRTDIDVDTSLHL</sequence>
<feature type="compositionally biased region" description="Basic and acidic residues" evidence="1">
    <location>
        <begin position="141"/>
        <end position="151"/>
    </location>
</feature>
<name>A0A8J8XV33_MAIZE</name>
<dbReference type="AlphaFoldDB" id="A0A8J8XV33"/>
<feature type="region of interest" description="Disordered" evidence="1">
    <location>
        <begin position="37"/>
        <end position="73"/>
    </location>
</feature>
<gene>
    <name evidence="2" type="ORF">Zm00014a_016186</name>
</gene>
<comment type="caution">
    <text evidence="2">The sequence shown here is derived from an EMBL/GenBank/DDBJ whole genome shotgun (WGS) entry which is preliminary data.</text>
</comment>
<proteinExistence type="predicted"/>
<evidence type="ECO:0000313" key="2">
    <source>
        <dbReference type="EMBL" id="PWZ54743.1"/>
    </source>
</evidence>
<feature type="compositionally biased region" description="Basic and acidic residues" evidence="1">
    <location>
        <begin position="37"/>
        <end position="46"/>
    </location>
</feature>
<dbReference type="KEGG" id="zma:100502211"/>
<dbReference type="PANTHER" id="PTHR34570">
    <property type="entry name" value="OS03G0593100 PROTEIN"/>
    <property type="match status" value="1"/>
</dbReference>
<feature type="compositionally biased region" description="Low complexity" evidence="1">
    <location>
        <begin position="47"/>
        <end position="73"/>
    </location>
</feature>
<feature type="region of interest" description="Disordered" evidence="1">
    <location>
        <begin position="120"/>
        <end position="151"/>
    </location>
</feature>
<evidence type="ECO:0000256" key="1">
    <source>
        <dbReference type="SAM" id="MobiDB-lite"/>
    </source>
</evidence>
<dbReference type="PANTHER" id="PTHR34570:SF12">
    <property type="entry name" value="EXPRESSED PROTEIN"/>
    <property type="match status" value="1"/>
</dbReference>